<evidence type="ECO:0000256" key="3">
    <source>
        <dbReference type="ARBA" id="ARBA00022989"/>
    </source>
</evidence>
<feature type="transmembrane region" description="Helical" evidence="6">
    <location>
        <begin position="452"/>
        <end position="473"/>
    </location>
</feature>
<protein>
    <recommendedName>
        <fullName evidence="7">SUN domain-containing protein</fullName>
    </recommendedName>
</protein>
<dbReference type="Gene3D" id="2.60.120.260">
    <property type="entry name" value="Galactose-binding domain-like"/>
    <property type="match status" value="1"/>
</dbReference>
<keyword evidence="4 6" id="KW-0472">Membrane</keyword>
<dbReference type="GO" id="GO:0043495">
    <property type="term" value="F:protein-membrane adaptor activity"/>
    <property type="evidence" value="ECO:0007669"/>
    <property type="project" value="TreeGrafter"/>
</dbReference>
<dbReference type="InterPro" id="IPR045119">
    <property type="entry name" value="SUN1-5"/>
</dbReference>
<name>A0A9P6HHT4_9AGAM</name>
<feature type="compositionally biased region" description="Acidic residues" evidence="5">
    <location>
        <begin position="316"/>
        <end position="326"/>
    </location>
</feature>
<dbReference type="InterPro" id="IPR012919">
    <property type="entry name" value="SUN_dom"/>
</dbReference>
<evidence type="ECO:0000259" key="7">
    <source>
        <dbReference type="PROSITE" id="PS51469"/>
    </source>
</evidence>
<feature type="compositionally biased region" description="Polar residues" evidence="5">
    <location>
        <begin position="340"/>
        <end position="350"/>
    </location>
</feature>
<reference evidence="8" key="1">
    <citation type="journal article" date="2020" name="Nat. Commun.">
        <title>Large-scale genome sequencing of mycorrhizal fungi provides insights into the early evolution of symbiotic traits.</title>
        <authorList>
            <person name="Miyauchi S."/>
            <person name="Kiss E."/>
            <person name="Kuo A."/>
            <person name="Drula E."/>
            <person name="Kohler A."/>
            <person name="Sanchez-Garcia M."/>
            <person name="Morin E."/>
            <person name="Andreopoulos B."/>
            <person name="Barry K.W."/>
            <person name="Bonito G."/>
            <person name="Buee M."/>
            <person name="Carver A."/>
            <person name="Chen C."/>
            <person name="Cichocki N."/>
            <person name="Clum A."/>
            <person name="Culley D."/>
            <person name="Crous P.W."/>
            <person name="Fauchery L."/>
            <person name="Girlanda M."/>
            <person name="Hayes R.D."/>
            <person name="Keri Z."/>
            <person name="LaButti K."/>
            <person name="Lipzen A."/>
            <person name="Lombard V."/>
            <person name="Magnuson J."/>
            <person name="Maillard F."/>
            <person name="Murat C."/>
            <person name="Nolan M."/>
            <person name="Ohm R.A."/>
            <person name="Pangilinan J."/>
            <person name="Pereira M.F."/>
            <person name="Perotto S."/>
            <person name="Peter M."/>
            <person name="Pfister S."/>
            <person name="Riley R."/>
            <person name="Sitrit Y."/>
            <person name="Stielow J.B."/>
            <person name="Szollosi G."/>
            <person name="Zifcakova L."/>
            <person name="Stursova M."/>
            <person name="Spatafora J.W."/>
            <person name="Tedersoo L."/>
            <person name="Vaario L.M."/>
            <person name="Yamada A."/>
            <person name="Yan M."/>
            <person name="Wang P."/>
            <person name="Xu J."/>
            <person name="Bruns T."/>
            <person name="Baldrian P."/>
            <person name="Vilgalys R."/>
            <person name="Dunand C."/>
            <person name="Henrissat B."/>
            <person name="Grigoriev I.V."/>
            <person name="Hibbett D."/>
            <person name="Nagy L.G."/>
            <person name="Martin F.M."/>
        </authorList>
    </citation>
    <scope>NUCLEOTIDE SEQUENCE</scope>
    <source>
        <strain evidence="8">UH-Tt-Lm1</strain>
    </source>
</reference>
<evidence type="ECO:0000256" key="6">
    <source>
        <dbReference type="SAM" id="Phobius"/>
    </source>
</evidence>
<organism evidence="8 9">
    <name type="scientific">Thelephora terrestris</name>
    <dbReference type="NCBI Taxonomy" id="56493"/>
    <lineage>
        <taxon>Eukaryota</taxon>
        <taxon>Fungi</taxon>
        <taxon>Dikarya</taxon>
        <taxon>Basidiomycota</taxon>
        <taxon>Agaricomycotina</taxon>
        <taxon>Agaricomycetes</taxon>
        <taxon>Thelephorales</taxon>
        <taxon>Thelephoraceae</taxon>
        <taxon>Thelephora</taxon>
    </lineage>
</organism>
<dbReference type="Pfam" id="PF07738">
    <property type="entry name" value="Sad1_UNC"/>
    <property type="match status" value="2"/>
</dbReference>
<proteinExistence type="predicted"/>
<evidence type="ECO:0000256" key="5">
    <source>
        <dbReference type="SAM" id="MobiDB-lite"/>
    </source>
</evidence>
<evidence type="ECO:0000256" key="2">
    <source>
        <dbReference type="ARBA" id="ARBA00022692"/>
    </source>
</evidence>
<dbReference type="OrthoDB" id="342281at2759"/>
<keyword evidence="9" id="KW-1185">Reference proteome</keyword>
<dbReference type="PROSITE" id="PS51469">
    <property type="entry name" value="SUN"/>
    <property type="match status" value="1"/>
</dbReference>
<feature type="compositionally biased region" description="Polar residues" evidence="5">
    <location>
        <begin position="18"/>
        <end position="30"/>
    </location>
</feature>
<dbReference type="AlphaFoldDB" id="A0A9P6HHT4"/>
<evidence type="ECO:0000256" key="1">
    <source>
        <dbReference type="ARBA" id="ARBA00004370"/>
    </source>
</evidence>
<evidence type="ECO:0000313" key="8">
    <source>
        <dbReference type="EMBL" id="KAF9787462.1"/>
    </source>
</evidence>
<dbReference type="EMBL" id="WIUZ02000005">
    <property type="protein sequence ID" value="KAF9787462.1"/>
    <property type="molecule type" value="Genomic_DNA"/>
</dbReference>
<feature type="transmembrane region" description="Helical" evidence="6">
    <location>
        <begin position="411"/>
        <end position="432"/>
    </location>
</feature>
<feature type="domain" description="SUN" evidence="7">
    <location>
        <begin position="706"/>
        <end position="916"/>
    </location>
</feature>
<feature type="compositionally biased region" description="Polar residues" evidence="5">
    <location>
        <begin position="117"/>
        <end position="135"/>
    </location>
</feature>
<evidence type="ECO:0000256" key="4">
    <source>
        <dbReference type="ARBA" id="ARBA00023136"/>
    </source>
</evidence>
<evidence type="ECO:0000313" key="9">
    <source>
        <dbReference type="Proteomes" id="UP000736335"/>
    </source>
</evidence>
<dbReference type="Proteomes" id="UP000736335">
    <property type="component" value="Unassembled WGS sequence"/>
</dbReference>
<comment type="caution">
    <text evidence="8">The sequence shown here is derived from an EMBL/GenBank/DDBJ whole genome shotgun (WGS) entry which is preliminary data.</text>
</comment>
<comment type="subcellular location">
    <subcellularLocation>
        <location evidence="1">Membrane</location>
    </subcellularLocation>
</comment>
<reference evidence="8" key="2">
    <citation type="submission" date="2020-11" db="EMBL/GenBank/DDBJ databases">
        <authorList>
            <consortium name="DOE Joint Genome Institute"/>
            <person name="Kuo A."/>
            <person name="Miyauchi S."/>
            <person name="Kiss E."/>
            <person name="Drula E."/>
            <person name="Kohler A."/>
            <person name="Sanchez-Garcia M."/>
            <person name="Andreopoulos B."/>
            <person name="Barry K.W."/>
            <person name="Bonito G."/>
            <person name="Buee M."/>
            <person name="Carver A."/>
            <person name="Chen C."/>
            <person name="Cichocki N."/>
            <person name="Clum A."/>
            <person name="Culley D."/>
            <person name="Crous P.W."/>
            <person name="Fauchery L."/>
            <person name="Girlanda M."/>
            <person name="Hayes R."/>
            <person name="Keri Z."/>
            <person name="Labutti K."/>
            <person name="Lipzen A."/>
            <person name="Lombard V."/>
            <person name="Magnuson J."/>
            <person name="Maillard F."/>
            <person name="Morin E."/>
            <person name="Murat C."/>
            <person name="Nolan M."/>
            <person name="Ohm R."/>
            <person name="Pangilinan J."/>
            <person name="Pereira M."/>
            <person name="Perotto S."/>
            <person name="Peter M."/>
            <person name="Riley R."/>
            <person name="Sitrit Y."/>
            <person name="Stielow B."/>
            <person name="Szollosi G."/>
            <person name="Zifcakova L."/>
            <person name="Stursova M."/>
            <person name="Spatafora J.W."/>
            <person name="Tedersoo L."/>
            <person name="Vaario L.-M."/>
            <person name="Yamada A."/>
            <person name="Yan M."/>
            <person name="Wang P."/>
            <person name="Xu J."/>
            <person name="Bruns T."/>
            <person name="Baldrian P."/>
            <person name="Vilgalys R."/>
            <person name="Henrissat B."/>
            <person name="Grigoriev I.V."/>
            <person name="Hibbett D."/>
            <person name="Nagy L.G."/>
            <person name="Martin F.M."/>
        </authorList>
    </citation>
    <scope>NUCLEOTIDE SEQUENCE</scope>
    <source>
        <strain evidence="8">UH-Tt-Lm1</strain>
    </source>
</reference>
<sequence>MSFTATPLDQNRRVDRNTFFNKQAQNQQTRLVPASYSFGAPSVETRSPPKVTPHSLEDTDEPALVRFAKRKQQSTTQKLDPQRWNVKDTSVQIANAFQQAVTTENPMPPPVPINPNDSWATGATRRTNLPRSTSVEYEKETQSTATRRLNPPPSKPRRPISKTGSTNLVPDSEDEAPPTYTRGKSPFEHVADTVRSIVNPVVSIHMKARSPEREQSMASYDYASEERDYRNQPATPQQIQKKAPASKRNRISSDNKAYKPTASDLEASDDDFIDDGRKRRRKKKRNDSVGGPLTTLPVAGYDKKRRRKKNAKGEYIDEEEEDSETDEQSKISEHQAASVARNSVPPQIRNSHPPELPSFSEQSLEMAEGGLASIPEIEEPFETEVETDVPHYKIPASPFSIGGFLGRVVNIILRSIMGITSSVFSVLGYISWASTQALGTIVDVPKNLWKNYSGALIPLMVLALAVYILRLGGITTSRISSSKPIDYTPPETPAADISELSVRLQTLERALHEFNADSRHSQRRIENDLTKSVSEFLDKLSSLDKRLTADVSKIGESDSKNHLMTNKGIDTIKKSVEDLQKKIQDGTLPGQKGGKNDGTSKELEKLLEQQREDLKAQWKLFEERVGSVEVDVKEALELGRSVSKSGPGNAPAWWNKISGKSASAVTIKSTDGQDVTALIHEMVDSITSNWSKDILARPDFALHPAGAQVIPSLTSATYSVSPDSIVGKAVGFVTGSGYAVGLSPIHALHPQNYAGHCWPFQGSEGQLGVKLARRAYVSDITIDHVAKELGFDLRSTPRQMEVWGLVEGQENLAKVAGWLADRQRRRSDASESGLAVDPKDEEWEVPKHLPKDAQYIRIAKFLYDAHSTRNIQTFPVDSEVRALGVDFGVVVLVVKNNWGRPEFTCLYRFRVHGDMFGEIPSLYEPPSEEQTSDQSS</sequence>
<feature type="region of interest" description="Disordered" evidence="5">
    <location>
        <begin position="1"/>
        <end position="60"/>
    </location>
</feature>
<dbReference type="GO" id="GO:0034993">
    <property type="term" value="C:meiotic nuclear membrane microtubule tethering complex"/>
    <property type="evidence" value="ECO:0007669"/>
    <property type="project" value="TreeGrafter"/>
</dbReference>
<feature type="region of interest" description="Disordered" evidence="5">
    <location>
        <begin position="225"/>
        <end position="359"/>
    </location>
</feature>
<gene>
    <name evidence="8" type="ORF">BJ322DRAFT_724152</name>
</gene>
<feature type="region of interest" description="Disordered" evidence="5">
    <location>
        <begin position="101"/>
        <end position="187"/>
    </location>
</feature>
<keyword evidence="2 6" id="KW-0812">Transmembrane</keyword>
<accession>A0A9P6HHT4</accession>
<dbReference type="PANTHER" id="PTHR12911">
    <property type="entry name" value="SAD1/UNC-84-LIKE PROTEIN-RELATED"/>
    <property type="match status" value="1"/>
</dbReference>
<keyword evidence="3 6" id="KW-1133">Transmembrane helix</keyword>
<dbReference type="PANTHER" id="PTHR12911:SF8">
    <property type="entry name" value="KLAROID PROTEIN-RELATED"/>
    <property type="match status" value="1"/>
</dbReference>